<sequence length="201" mass="22646">MHRMNQNRKSRQQKRHLQLQFLLQYTIFVISLLHCLLCLVGALQLQFGKGKNVTFFISVPLINLINIIAFGGLILNRYFNYGDKNSGRLCKSYLVRGLRFLSIGGTAAITTMSLITVADNKANTLIFAGTSNACMLIAVLLLSIADAFLAIRYNKLYHARSTKRIKALPRIRVGDPDKLENRLISLNVYKMPNEVLKVSTT</sequence>
<organism evidence="2 3">
    <name type="scientific">Trichoplax adhaerens</name>
    <name type="common">Trichoplax reptans</name>
    <dbReference type="NCBI Taxonomy" id="10228"/>
    <lineage>
        <taxon>Eukaryota</taxon>
        <taxon>Metazoa</taxon>
        <taxon>Placozoa</taxon>
        <taxon>Uniplacotomia</taxon>
        <taxon>Trichoplacea</taxon>
        <taxon>Trichoplacidae</taxon>
        <taxon>Trichoplax</taxon>
    </lineage>
</organism>
<protein>
    <submittedName>
        <fullName evidence="2">Uncharacterized protein</fullName>
    </submittedName>
</protein>
<feature type="transmembrane region" description="Helical" evidence="1">
    <location>
        <begin position="55"/>
        <end position="76"/>
    </location>
</feature>
<dbReference type="GeneID" id="6755315"/>
<keyword evidence="1" id="KW-0472">Membrane</keyword>
<keyword evidence="3" id="KW-1185">Reference proteome</keyword>
<keyword evidence="1" id="KW-0812">Transmembrane</keyword>
<feature type="transmembrane region" description="Helical" evidence="1">
    <location>
        <begin position="97"/>
        <end position="118"/>
    </location>
</feature>
<dbReference type="Proteomes" id="UP000009022">
    <property type="component" value="Unassembled WGS sequence"/>
</dbReference>
<evidence type="ECO:0000313" key="2">
    <source>
        <dbReference type="EMBL" id="EDV23192.1"/>
    </source>
</evidence>
<evidence type="ECO:0000313" key="3">
    <source>
        <dbReference type="Proteomes" id="UP000009022"/>
    </source>
</evidence>
<feature type="transmembrane region" description="Helical" evidence="1">
    <location>
        <begin position="124"/>
        <end position="151"/>
    </location>
</feature>
<dbReference type="HOGENOM" id="CLU_1362000_0_0_1"/>
<dbReference type="KEGG" id="tad:TRIADDRAFT_58222"/>
<dbReference type="EMBL" id="DS985247">
    <property type="protein sequence ID" value="EDV23192.1"/>
    <property type="molecule type" value="Genomic_DNA"/>
</dbReference>
<name>B3S174_TRIAD</name>
<feature type="transmembrane region" description="Helical" evidence="1">
    <location>
        <begin position="21"/>
        <end position="43"/>
    </location>
</feature>
<dbReference type="RefSeq" id="XP_002114102.1">
    <property type="nucleotide sequence ID" value="XM_002114066.1"/>
</dbReference>
<reference evidence="2 3" key="1">
    <citation type="journal article" date="2008" name="Nature">
        <title>The Trichoplax genome and the nature of placozoans.</title>
        <authorList>
            <person name="Srivastava M."/>
            <person name="Begovic E."/>
            <person name="Chapman J."/>
            <person name="Putnam N.H."/>
            <person name="Hellsten U."/>
            <person name="Kawashima T."/>
            <person name="Kuo A."/>
            <person name="Mitros T."/>
            <person name="Salamov A."/>
            <person name="Carpenter M.L."/>
            <person name="Signorovitch A.Y."/>
            <person name="Moreno M.A."/>
            <person name="Kamm K."/>
            <person name="Grimwood J."/>
            <person name="Schmutz J."/>
            <person name="Shapiro H."/>
            <person name="Grigoriev I.V."/>
            <person name="Buss L.W."/>
            <person name="Schierwater B."/>
            <person name="Dellaporta S.L."/>
            <person name="Rokhsar D.S."/>
        </authorList>
    </citation>
    <scope>NUCLEOTIDE SEQUENCE [LARGE SCALE GENOMIC DNA]</scope>
    <source>
        <strain evidence="2 3">Grell-BS-1999</strain>
    </source>
</reference>
<accession>B3S174</accession>
<gene>
    <name evidence="2" type="ORF">TRIADDRAFT_58222</name>
</gene>
<evidence type="ECO:0000256" key="1">
    <source>
        <dbReference type="SAM" id="Phobius"/>
    </source>
</evidence>
<proteinExistence type="predicted"/>
<keyword evidence="1" id="KW-1133">Transmembrane helix</keyword>
<dbReference type="AlphaFoldDB" id="B3S174"/>
<dbReference type="InParanoid" id="B3S174"/>
<dbReference type="CTD" id="6755315"/>